<dbReference type="InterPro" id="IPR029033">
    <property type="entry name" value="His_PPase_superfam"/>
</dbReference>
<accession>A0A917V0R6</accession>
<dbReference type="SMART" id="SM00855">
    <property type="entry name" value="PGAM"/>
    <property type="match status" value="1"/>
</dbReference>
<dbReference type="CDD" id="cd07067">
    <property type="entry name" value="HP_PGM_like"/>
    <property type="match status" value="1"/>
</dbReference>
<evidence type="ECO:0000313" key="1">
    <source>
        <dbReference type="EMBL" id="GGK05768.1"/>
    </source>
</evidence>
<dbReference type="AlphaFoldDB" id="A0A917V0R6"/>
<sequence length="149" mass="16003">MRVWLLRHGEAEPQASRDADRRLTPSGQAEVHAAARQLLGRPLRAIYVSPYARAQESADIVKHVTGFDAELITVAWLTPDTSPTSTFSQMQPADDGDVLYVAHQPLLGALSALLVHGESSRPFALSTAALVELEGDAILAGGMRLNGIH</sequence>
<organism evidence="1 2">
    <name type="scientific">Pseudomonas matsuisoli</name>
    <dbReference type="NCBI Taxonomy" id="1515666"/>
    <lineage>
        <taxon>Bacteria</taxon>
        <taxon>Pseudomonadati</taxon>
        <taxon>Pseudomonadota</taxon>
        <taxon>Gammaproteobacteria</taxon>
        <taxon>Pseudomonadales</taxon>
        <taxon>Pseudomonadaceae</taxon>
        <taxon>Pseudomonas</taxon>
    </lineage>
</organism>
<protein>
    <submittedName>
        <fullName evidence="1">Phosphohistidine phosphatase SixA</fullName>
    </submittedName>
</protein>
<keyword evidence="2" id="KW-1185">Reference proteome</keyword>
<dbReference type="EMBL" id="BMPO01000009">
    <property type="protein sequence ID" value="GGK05768.1"/>
    <property type="molecule type" value="Genomic_DNA"/>
</dbReference>
<gene>
    <name evidence="1" type="primary">sixA</name>
    <name evidence="1" type="ORF">GCM10009304_34840</name>
</gene>
<dbReference type="SUPFAM" id="SSF53254">
    <property type="entry name" value="Phosphoglycerate mutase-like"/>
    <property type="match status" value="1"/>
</dbReference>
<dbReference type="Proteomes" id="UP000635983">
    <property type="component" value="Unassembled WGS sequence"/>
</dbReference>
<proteinExistence type="predicted"/>
<dbReference type="Pfam" id="PF00300">
    <property type="entry name" value="His_Phos_1"/>
    <property type="match status" value="1"/>
</dbReference>
<dbReference type="InterPro" id="IPR013078">
    <property type="entry name" value="His_Pase_superF_clade-1"/>
</dbReference>
<name>A0A917V0R6_9PSED</name>
<comment type="caution">
    <text evidence="1">The sequence shown here is derived from an EMBL/GenBank/DDBJ whole genome shotgun (WGS) entry which is preliminary data.</text>
</comment>
<evidence type="ECO:0000313" key="2">
    <source>
        <dbReference type="Proteomes" id="UP000635983"/>
    </source>
</evidence>
<dbReference type="Gene3D" id="3.40.50.1240">
    <property type="entry name" value="Phosphoglycerate mutase-like"/>
    <property type="match status" value="1"/>
</dbReference>
<reference evidence="1" key="2">
    <citation type="submission" date="2020-09" db="EMBL/GenBank/DDBJ databases">
        <authorList>
            <person name="Sun Q."/>
            <person name="Ohkuma M."/>
        </authorList>
    </citation>
    <scope>NUCLEOTIDE SEQUENCE</scope>
    <source>
        <strain evidence="1">JCM 30078</strain>
    </source>
</reference>
<reference evidence="1" key="1">
    <citation type="journal article" date="2014" name="Int. J. Syst. Evol. Microbiol.">
        <title>Complete genome sequence of Corynebacterium casei LMG S-19264T (=DSM 44701T), isolated from a smear-ripened cheese.</title>
        <authorList>
            <consortium name="US DOE Joint Genome Institute (JGI-PGF)"/>
            <person name="Walter F."/>
            <person name="Albersmeier A."/>
            <person name="Kalinowski J."/>
            <person name="Ruckert C."/>
        </authorList>
    </citation>
    <scope>NUCLEOTIDE SEQUENCE</scope>
    <source>
        <strain evidence="1">JCM 30078</strain>
    </source>
</reference>
<dbReference type="RefSeq" id="WP_188984979.1">
    <property type="nucleotide sequence ID" value="NZ_BMPO01000009.1"/>
</dbReference>